<keyword evidence="4" id="KW-1185">Reference proteome</keyword>
<dbReference type="InterPro" id="IPR029050">
    <property type="entry name" value="Immunoprotect_excell_Ig-like"/>
</dbReference>
<protein>
    <recommendedName>
        <fullName evidence="5">DUF4352 domain-containing protein</fullName>
    </recommendedName>
</protein>
<gene>
    <name evidence="3" type="ORF">D9V37_04200</name>
</gene>
<organism evidence="3 4">
    <name type="scientific">Nocardioides mangrovicus</name>
    <dbReference type="NCBI Taxonomy" id="2478913"/>
    <lineage>
        <taxon>Bacteria</taxon>
        <taxon>Bacillati</taxon>
        <taxon>Actinomycetota</taxon>
        <taxon>Actinomycetes</taxon>
        <taxon>Propionibacteriales</taxon>
        <taxon>Nocardioidaceae</taxon>
        <taxon>Nocardioides</taxon>
    </lineage>
</organism>
<keyword evidence="1" id="KW-0732">Signal</keyword>
<evidence type="ECO:0000256" key="1">
    <source>
        <dbReference type="ARBA" id="ARBA00022729"/>
    </source>
</evidence>
<dbReference type="AlphaFoldDB" id="A0A3L8P810"/>
<comment type="caution">
    <text evidence="3">The sequence shown here is derived from an EMBL/GenBank/DDBJ whole genome shotgun (WGS) entry which is preliminary data.</text>
</comment>
<dbReference type="RefSeq" id="WP_121804807.1">
    <property type="nucleotide sequence ID" value="NZ_RDBE01000001.1"/>
</dbReference>
<dbReference type="EMBL" id="RDBE01000001">
    <property type="protein sequence ID" value="RLV51127.1"/>
    <property type="molecule type" value="Genomic_DNA"/>
</dbReference>
<proteinExistence type="predicted"/>
<evidence type="ECO:0000313" key="4">
    <source>
        <dbReference type="Proteomes" id="UP000281708"/>
    </source>
</evidence>
<dbReference type="OrthoDB" id="4842943at2"/>
<feature type="compositionally biased region" description="Basic residues" evidence="2">
    <location>
        <begin position="20"/>
        <end position="32"/>
    </location>
</feature>
<feature type="compositionally biased region" description="Low complexity" evidence="2">
    <location>
        <begin position="1"/>
        <end position="16"/>
    </location>
</feature>
<name>A0A3L8P810_9ACTN</name>
<evidence type="ECO:0008006" key="5">
    <source>
        <dbReference type="Google" id="ProtNLM"/>
    </source>
</evidence>
<dbReference type="Proteomes" id="UP000281708">
    <property type="component" value="Unassembled WGS sequence"/>
</dbReference>
<evidence type="ECO:0000313" key="3">
    <source>
        <dbReference type="EMBL" id="RLV51127.1"/>
    </source>
</evidence>
<evidence type="ECO:0000256" key="2">
    <source>
        <dbReference type="SAM" id="MobiDB-lite"/>
    </source>
</evidence>
<feature type="region of interest" description="Disordered" evidence="2">
    <location>
        <begin position="1"/>
        <end position="32"/>
    </location>
</feature>
<sequence>MSDSGAGEAASTAAAEGRPKLRHRARGFVKNRSNKQKVTGVAAVALLITAPFGGLKAEPAPKPATLHLNRAYDIGPFDVTVQKVVTVSSLSPVIKPARKHDRLLVVEALVHNRTDEPQYSSYISKAIVTKNMGARPGVADAYLVKDASSLSEQVNPGLTYRLAFVFQQARGWEPASGDDAPRLGLGRWTFQADDPLTLDPDAWVPERLLVEAPVDVKVKP</sequence>
<accession>A0A3L8P810</accession>
<dbReference type="Gene3D" id="2.60.40.1240">
    <property type="match status" value="1"/>
</dbReference>
<reference evidence="3 4" key="1">
    <citation type="submission" date="2018-10" db="EMBL/GenBank/DDBJ databases">
        <title>Marmoricola sp. 4Q3S-7 whole genome shotgun sequence.</title>
        <authorList>
            <person name="Li F."/>
        </authorList>
    </citation>
    <scope>NUCLEOTIDE SEQUENCE [LARGE SCALE GENOMIC DNA]</scope>
    <source>
        <strain evidence="3 4">4Q3S-7</strain>
    </source>
</reference>